<dbReference type="Proteomes" id="UP000570514">
    <property type="component" value="Unassembled WGS sequence"/>
</dbReference>
<protein>
    <submittedName>
        <fullName evidence="1">Phage-related protein</fullName>
    </submittedName>
</protein>
<keyword evidence="2" id="KW-1185">Reference proteome</keyword>
<evidence type="ECO:0000313" key="1">
    <source>
        <dbReference type="EMBL" id="NIK90056.1"/>
    </source>
</evidence>
<accession>A0A846N2U5</accession>
<evidence type="ECO:0000313" key="2">
    <source>
        <dbReference type="Proteomes" id="UP000570514"/>
    </source>
</evidence>
<proteinExistence type="predicted"/>
<dbReference type="InterPro" id="IPR009241">
    <property type="entry name" value="HigB-like"/>
</dbReference>
<dbReference type="Pfam" id="PF05973">
    <property type="entry name" value="Gp49"/>
    <property type="match status" value="1"/>
</dbReference>
<organism evidence="1 2">
    <name type="scientific">Rhizomicrobium palustre</name>
    <dbReference type="NCBI Taxonomy" id="189966"/>
    <lineage>
        <taxon>Bacteria</taxon>
        <taxon>Pseudomonadati</taxon>
        <taxon>Pseudomonadota</taxon>
        <taxon>Alphaproteobacteria</taxon>
        <taxon>Micropepsales</taxon>
        <taxon>Micropepsaceae</taxon>
        <taxon>Rhizomicrobium</taxon>
    </lineage>
</organism>
<dbReference type="EMBL" id="JAASRM010000001">
    <property type="protein sequence ID" value="NIK90056.1"/>
    <property type="molecule type" value="Genomic_DNA"/>
</dbReference>
<reference evidence="1 2" key="1">
    <citation type="submission" date="2020-03" db="EMBL/GenBank/DDBJ databases">
        <title>Genomic Encyclopedia of Type Strains, Phase IV (KMG-IV): sequencing the most valuable type-strain genomes for metagenomic binning, comparative biology and taxonomic classification.</title>
        <authorList>
            <person name="Goeker M."/>
        </authorList>
    </citation>
    <scope>NUCLEOTIDE SEQUENCE [LARGE SCALE GENOMIC DNA]</scope>
    <source>
        <strain evidence="1 2">DSM 19867</strain>
    </source>
</reference>
<comment type="caution">
    <text evidence="1">The sequence shown here is derived from an EMBL/GenBank/DDBJ whole genome shotgun (WGS) entry which is preliminary data.</text>
</comment>
<gene>
    <name evidence="1" type="ORF">FHS83_003374</name>
</gene>
<name>A0A846N2U5_9PROT</name>
<dbReference type="RefSeq" id="WP_167084281.1">
    <property type="nucleotide sequence ID" value="NZ_BAAADC010000001.1"/>
</dbReference>
<dbReference type="AlphaFoldDB" id="A0A846N2U5"/>
<sequence length="115" mass="13376">MFTKHIAAVFFANELGAEPVRDWLKELDKLDRTKIGEDIRTVEYGWPVGMPVCRPLGDELYKVRTKLKDRIARVLFGIEDGEMVLLHGFIKKSQATPKSDLDLARKRQKAYRSWR</sequence>